<comment type="subcellular location">
    <subcellularLocation>
        <location evidence="1">Cell junction</location>
    </subcellularLocation>
    <subcellularLocation>
        <location evidence="2">Cytoplasm</location>
    </subcellularLocation>
</comment>
<reference evidence="12 13" key="1">
    <citation type="submission" date="2012-10" db="EMBL/GenBank/DDBJ databases">
        <authorList>
            <person name="Zafar N."/>
            <person name="Inman J."/>
            <person name="Hall N."/>
            <person name="Lorenzi H."/>
            <person name="Caler E."/>
        </authorList>
    </citation>
    <scope>NUCLEOTIDE SEQUENCE [LARGE SCALE GENOMIC DNA]</scope>
    <source>
        <strain evidence="12 13">IP1</strain>
    </source>
</reference>
<dbReference type="OrthoDB" id="15567at2759"/>
<dbReference type="AlphaFoldDB" id="A0A0A1U6U3"/>
<dbReference type="Proteomes" id="UP000014680">
    <property type="component" value="Unassembled WGS sequence"/>
</dbReference>
<dbReference type="FunFam" id="2.10.110.10:FF:000009">
    <property type="entry name" value="Paxillin isoform 1"/>
    <property type="match status" value="2"/>
</dbReference>
<feature type="compositionally biased region" description="Polar residues" evidence="10">
    <location>
        <begin position="218"/>
        <end position="227"/>
    </location>
</feature>
<gene>
    <name evidence="12" type="ORF">EIN_403890</name>
</gene>
<feature type="compositionally biased region" description="Low complexity" evidence="10">
    <location>
        <begin position="111"/>
        <end position="124"/>
    </location>
</feature>
<dbReference type="SUPFAM" id="SSF57716">
    <property type="entry name" value="Glucocorticoid receptor-like (DNA-binding domain)"/>
    <property type="match status" value="5"/>
</dbReference>
<evidence type="ECO:0000256" key="1">
    <source>
        <dbReference type="ARBA" id="ARBA00004282"/>
    </source>
</evidence>
<evidence type="ECO:0000256" key="10">
    <source>
        <dbReference type="SAM" id="MobiDB-lite"/>
    </source>
</evidence>
<feature type="domain" description="LIM zinc-binding" evidence="11">
    <location>
        <begin position="386"/>
        <end position="444"/>
    </location>
</feature>
<evidence type="ECO:0000256" key="4">
    <source>
        <dbReference type="ARBA" id="ARBA00022723"/>
    </source>
</evidence>
<dbReference type="PANTHER" id="PTHR24210:SF0">
    <property type="entry name" value="LIM DOMAIN-CONTAINING PROTEIN"/>
    <property type="match status" value="1"/>
</dbReference>
<evidence type="ECO:0000256" key="2">
    <source>
        <dbReference type="ARBA" id="ARBA00004496"/>
    </source>
</evidence>
<feature type="compositionally biased region" description="Low complexity" evidence="10">
    <location>
        <begin position="77"/>
        <end position="91"/>
    </location>
</feature>
<dbReference type="FunFam" id="2.10.110.10:FF:000008">
    <property type="entry name" value="Paxillin isoform 1"/>
    <property type="match status" value="1"/>
</dbReference>
<keyword evidence="7" id="KW-0965">Cell junction</keyword>
<keyword evidence="13" id="KW-1185">Reference proteome</keyword>
<dbReference type="GO" id="GO:0046872">
    <property type="term" value="F:metal ion binding"/>
    <property type="evidence" value="ECO:0007669"/>
    <property type="project" value="UniProtKB-KW"/>
</dbReference>
<sequence>MSDLDDLLNSLNDTAPAKKAGNQDELDDVLNALNDMVEKKQPKEQKKEDNLDDLLSSLDAKPTAKPQKQDDLDDLLDGLNDVPKPQQTKPQPKAEHPKPQAPKDDLDDLLDGLNDAPVPKAQPKVEPPKQQPKPQPPKDDLDDLLDGLNDVPKPKPAVQAQQTQPKPAAPKDDLDDLLDGLEEKPVAPKPVEKPIVKSAPKKDDLDDLLDGLDGGAPKQNNNYQQPPVKTAPKDDLDDLLDGIDTNVPKKPTGEPVPLQAIVDEDPNKCAECGQPLGPQRITALGRNYHPEHFVCFNCKSPLGTNPFHNVDNKPFCKNCFVLKFAKLCATCGKPITAGMVNALGKTYHSECFVCTKCKSPFASPQFFQKDGNPYCEQCYKEECAVKCAGCGKAIVGASLLALGQKYHPECFVCNVCKAPFPRGQFYNLDGKPVCAEHYKRGNAQNVCGRCGKPIAVGTSMISAMGQKFHPEHFLCSFCINPLTEDSFKQNGGKPYCFTCYGKLFG</sequence>
<dbReference type="SMART" id="SM00132">
    <property type="entry name" value="LIM"/>
    <property type="match status" value="4"/>
</dbReference>
<dbReference type="OMA" id="FVCAFCM"/>
<feature type="domain" description="LIM zinc-binding" evidence="11">
    <location>
        <begin position="445"/>
        <end position="505"/>
    </location>
</feature>
<evidence type="ECO:0000256" key="5">
    <source>
        <dbReference type="ARBA" id="ARBA00022737"/>
    </source>
</evidence>
<proteinExistence type="predicted"/>
<dbReference type="Pfam" id="PF00412">
    <property type="entry name" value="LIM"/>
    <property type="match status" value="4"/>
</dbReference>
<dbReference type="Gene3D" id="2.10.110.10">
    <property type="entry name" value="Cysteine Rich Protein"/>
    <property type="match status" value="4"/>
</dbReference>
<feature type="region of interest" description="Disordered" evidence="10">
    <location>
        <begin position="1"/>
        <end position="233"/>
    </location>
</feature>
<evidence type="ECO:0000256" key="8">
    <source>
        <dbReference type="ARBA" id="ARBA00023038"/>
    </source>
</evidence>
<protein>
    <submittedName>
        <fullName evidence="12">Transforming growth factor beta-1-induced transcript 1 protein, putative</fullName>
    </submittedName>
</protein>
<dbReference type="PROSITE" id="PS50023">
    <property type="entry name" value="LIM_DOMAIN_2"/>
    <property type="match status" value="4"/>
</dbReference>
<evidence type="ECO:0000256" key="7">
    <source>
        <dbReference type="ARBA" id="ARBA00022949"/>
    </source>
</evidence>
<evidence type="ECO:0000259" key="11">
    <source>
        <dbReference type="PROSITE" id="PS50023"/>
    </source>
</evidence>
<feature type="domain" description="LIM zinc-binding" evidence="11">
    <location>
        <begin position="267"/>
        <end position="325"/>
    </location>
</feature>
<organism evidence="12 13">
    <name type="scientific">Entamoeba invadens IP1</name>
    <dbReference type="NCBI Taxonomy" id="370355"/>
    <lineage>
        <taxon>Eukaryota</taxon>
        <taxon>Amoebozoa</taxon>
        <taxon>Evosea</taxon>
        <taxon>Archamoebae</taxon>
        <taxon>Mastigamoebida</taxon>
        <taxon>Entamoebidae</taxon>
        <taxon>Entamoeba</taxon>
    </lineage>
</organism>
<name>A0A0A1U6U3_ENTIV</name>
<keyword evidence="3" id="KW-0963">Cytoplasm</keyword>
<dbReference type="GeneID" id="14889093"/>
<accession>A0A0A1U6U3</accession>
<evidence type="ECO:0000256" key="6">
    <source>
        <dbReference type="ARBA" id="ARBA00022833"/>
    </source>
</evidence>
<keyword evidence="4 9" id="KW-0479">Metal-binding</keyword>
<feature type="compositionally biased region" description="Basic and acidic residues" evidence="10">
    <location>
        <begin position="36"/>
        <end position="49"/>
    </location>
</feature>
<dbReference type="InterPro" id="IPR001781">
    <property type="entry name" value="Znf_LIM"/>
</dbReference>
<keyword evidence="8 9" id="KW-0440">LIM domain</keyword>
<feature type="compositionally biased region" description="Basic and acidic residues" evidence="10">
    <location>
        <begin position="92"/>
        <end position="104"/>
    </location>
</feature>
<keyword evidence="6 9" id="KW-0862">Zinc</keyword>
<evidence type="ECO:0000256" key="9">
    <source>
        <dbReference type="PROSITE-ProRule" id="PRU00125"/>
    </source>
</evidence>
<dbReference type="PROSITE" id="PS00478">
    <property type="entry name" value="LIM_DOMAIN_1"/>
    <property type="match status" value="3"/>
</dbReference>
<evidence type="ECO:0000256" key="3">
    <source>
        <dbReference type="ARBA" id="ARBA00022490"/>
    </source>
</evidence>
<evidence type="ECO:0000313" key="12">
    <source>
        <dbReference type="EMBL" id="ELP90045.1"/>
    </source>
</evidence>
<dbReference type="EMBL" id="KB206537">
    <property type="protein sequence ID" value="ELP90045.1"/>
    <property type="molecule type" value="Genomic_DNA"/>
</dbReference>
<dbReference type="VEuPathDB" id="AmoebaDB:EIN_403890"/>
<keyword evidence="5" id="KW-0677">Repeat</keyword>
<feature type="compositionally biased region" description="Low complexity" evidence="10">
    <location>
        <begin position="146"/>
        <end position="166"/>
    </location>
</feature>
<dbReference type="GO" id="GO:0070161">
    <property type="term" value="C:anchoring junction"/>
    <property type="evidence" value="ECO:0007669"/>
    <property type="project" value="UniProtKB-SubCell"/>
</dbReference>
<dbReference type="RefSeq" id="XP_004256816.1">
    <property type="nucleotide sequence ID" value="XM_004256768.1"/>
</dbReference>
<dbReference type="InterPro" id="IPR017351">
    <property type="entry name" value="PINCH-1-4-like"/>
</dbReference>
<feature type="domain" description="LIM zinc-binding" evidence="11">
    <location>
        <begin position="326"/>
        <end position="385"/>
    </location>
</feature>
<dbReference type="PANTHER" id="PTHR24210">
    <property type="entry name" value="LIM DOMAIN-CONTAINING PROTEIN"/>
    <property type="match status" value="1"/>
</dbReference>
<dbReference type="KEGG" id="eiv:EIN_403890"/>
<dbReference type="GO" id="GO:0005737">
    <property type="term" value="C:cytoplasm"/>
    <property type="evidence" value="ECO:0007669"/>
    <property type="project" value="UniProtKB-SubCell"/>
</dbReference>
<evidence type="ECO:0000313" key="13">
    <source>
        <dbReference type="Proteomes" id="UP000014680"/>
    </source>
</evidence>
<feature type="compositionally biased region" description="Basic and acidic residues" evidence="10">
    <location>
        <begin position="181"/>
        <end position="204"/>
    </location>
</feature>